<gene>
    <name evidence="4" type="ORF">N473_24950</name>
</gene>
<keyword evidence="2" id="KW-0677">Repeat</keyword>
<dbReference type="InterPro" id="IPR050333">
    <property type="entry name" value="SLRP"/>
</dbReference>
<dbReference type="Gene3D" id="2.60.40.10">
    <property type="entry name" value="Immunoglobulins"/>
    <property type="match status" value="4"/>
</dbReference>
<dbReference type="Gene3D" id="3.80.10.10">
    <property type="entry name" value="Ribonuclease Inhibitor"/>
    <property type="match status" value="2"/>
</dbReference>
<dbReference type="Pfam" id="PF22352">
    <property type="entry name" value="K319L-like_PKD"/>
    <property type="match status" value="2"/>
</dbReference>
<feature type="domain" description="PKD/Chitinase" evidence="3">
    <location>
        <begin position="515"/>
        <end position="606"/>
    </location>
</feature>
<dbReference type="PATRIC" id="fig|1365248.3.peg.4114"/>
<dbReference type="SUPFAM" id="SSF49299">
    <property type="entry name" value="PKD domain"/>
    <property type="match status" value="1"/>
</dbReference>
<proteinExistence type="predicted"/>
<dbReference type="EMBL" id="AUYC01000046">
    <property type="protein sequence ID" value="KZN60232.1"/>
    <property type="molecule type" value="Genomic_DNA"/>
</dbReference>
<protein>
    <recommendedName>
        <fullName evidence="3">PKD/Chitinase domain-containing protein</fullName>
    </recommendedName>
</protein>
<feature type="domain" description="PKD/Chitinase" evidence="3">
    <location>
        <begin position="328"/>
        <end position="417"/>
    </location>
</feature>
<accession>A0A167IY33</accession>
<dbReference type="SUPFAM" id="SSF52047">
    <property type="entry name" value="RNI-like"/>
    <property type="match status" value="1"/>
</dbReference>
<evidence type="ECO:0000259" key="3">
    <source>
        <dbReference type="SMART" id="SM00089"/>
    </source>
</evidence>
<comment type="caution">
    <text evidence="4">The sequence shown here is derived from an EMBL/GenBank/DDBJ whole genome shotgun (WGS) entry which is preliminary data.</text>
</comment>
<feature type="domain" description="PKD/Chitinase" evidence="3">
    <location>
        <begin position="47"/>
        <end position="136"/>
    </location>
</feature>
<dbReference type="InterPro" id="IPR032675">
    <property type="entry name" value="LRR_dom_sf"/>
</dbReference>
<dbReference type="InterPro" id="IPR035986">
    <property type="entry name" value="PKD_dom_sf"/>
</dbReference>
<evidence type="ECO:0000256" key="1">
    <source>
        <dbReference type="ARBA" id="ARBA00022614"/>
    </source>
</evidence>
<evidence type="ECO:0000313" key="4">
    <source>
        <dbReference type="EMBL" id="KZN60232.1"/>
    </source>
</evidence>
<keyword evidence="1" id="KW-0433">Leucine-rich repeat</keyword>
<evidence type="ECO:0000256" key="2">
    <source>
        <dbReference type="ARBA" id="ARBA00022737"/>
    </source>
</evidence>
<dbReference type="InterPro" id="IPR013783">
    <property type="entry name" value="Ig-like_fold"/>
</dbReference>
<sequence length="2467" mass="273860">MEQINVIKRFFLTIVMLGLVACGGSDNHNDSSGDEGRDAPTTNLPPTVSIEAASEVYSQQPITLNGIAIDTDGSIESYHWSVDNSLPLTLSGEETPNLTIVSEPLDADITFNVSLKVTDNLGKEAIATKQLIIKADPFRIAIAGVSHANEQSTFTLSVTGISNIDEITSIAWSTDSSLALELVGTNNTSLVVKTPDIDRDETLHFTAKVDYKGQIYSVTHAVIVKALQAQVPSIAINGVTTAQEQTTFTLSVADYNNLHNVSGVKWAHDSDVGLVLNGVTDSELNVSVPDIINGDSVTFTVNIEFNDGTIVSADHEITLLAKANLSPIVSILGNEQAVEGTTIVLRADAKDLDGQIASYTWSHNADFEVVLAGETSAQLVVDIGNVAAVQTVNFAVSVIDNQGAASRASIDITVLPIPNILPTAEIVGPAKFLEQSSVTLTAQASDVDGTIEAFIWSYDSDVVLVTSGADESYTLESLDITQNHQVTVFLTVKDNDGGSYTTQRVIELEALENTIPNVQVQAPRKAIEKLQFSLKGLATDDDGEIITHLWTHNSPIELTIEGQNTDSISVLSPDLAEPLDVVFTYTVTDNQGAQANASAMVTIENIEQELLIAGKVTDGPIANANVSMQIGENWYRTTADENGDYILSVGLIDMMETQLVKLYANGVGSQSSVSLVSQLGSIGSLVNAAGDDKLLTSDELFDINITNMTTAEYAVLAQVSPTYTNDQELLEARSQISFQSQLMLSTLLKAVIDYGFELPDGFSSTLDLALTPDVVEEQVALLQQNQPELFEQITQEVLNDSDVVHNDDFVDDGEYIVFDSHNLDELGFRLVFAPGRKVGAIVNDLSRSSFDYTKEGNKIRIELEKGFYVKSNKLKYESGFFVSGLTMTTHEYNGWSYNALIEFDLITGLEEMPSGKYTTAVQMQSGKNLIELTEEDILGTWSFTFNTGLPYVTKYKFTPGFSLVPLKGDEAIGNSYWSYYQGHIGLHSDQYVLRILNKFNFGYRVAVYSKRGVYYKDGFMIKHQDIDFSDINYQTKWEREHSKYHNYELKVDENSFDFSWFAGARVINEEGTLRRFDYILNGESVHYCNTELTGCRINKRYDIELVSQIDDVIAVSITTGSENFFGKTDNHIHFYKLKNESLTIDRFDESFFEQNQLTEIFNIQSALYSDNDGTVTKLHSELSCPPRQDPDYNCSNTLSFLGEKYQASIENDVIKLTHDVTGGITYLGISGNSNNGLVLCHFEENSSCDEGTKLDFKFEKPRLDINIKTLGDGKVTTSTDTFYYGESFNVHIEELAEGSFNGISGCDGWLSDHVTDEILYVVTKPTESCDITVNFTPDAPPFFEHKVFSLIEISSNELMNSWQFEFETDHDGIFYGLDANTTFSKHSLSPTEYEFQLASRVKVRVHGDVIYTDRLKLDSDPNEKTLCFYGANTQNNVSTEAEFCTSFEFASDIEVLPVTAQELVGNWYLNQDVSDRGYKLSLSIDGSGSLLTYLDNDYLSTVQIEWWINEDNELVLRDDAQKLAYWQLIKSGHGVFTFVSDMTDLGDDAVIPWVKQGVWSFINIEDKTFSLAELTGAWHSETRPNDNNFLLYAYTAQISNVRNGQTNGAAYAELNGSRLRISATYNKELNDYDHRCTINDSDCETVLIASYDIIAFDGTRAFLRKYGVDEEADRLFVYKLETGPLSEGLKTHYLNNTKYYQNSNGNIITWRFSVTESGQYFVQIDTNEPRLISSVGSTFQFTYGDEIFEYRLVEADYQGIRLCRLSSGSCAQSDYVRLMYHLPATKVKVSVEEPYRLSVTHNAESGFIEYGDKLSITIHRRETDTYYASSFSGCGIVKPSQVLWDKVIFESGPITKACTFTISASPKPASNADRLGITDPALKTCIDKGGRSEYIEYETIFGCIFENVETSLDGIQKLVSMEQFFLTSYDYYELKINQAAADNLAALENLNYLQIELKGTSADDEPIDIDLSRLNRLENLTLNELPPGSVKLPKTETLKKVDLKSSNITEIDLSGLTGLKKLVIWNSDITSLDLTDNKSLEYIEASSSEVSSITGVTPEHRIKTVFLNNTPLKLFSLANFTHLEKIYLGDTQLQQLDITGANALKELDIKNSPLTSLRVDEPSAVSVLNISGTQLLELNTEFLPALQYLNAENNMFLSLDLSFQSEFRSLKANTGSIRSIILPDSEPNAYSGLKIELEDNALERLTIPTGLTKSTFNLDGNKLSTLQVLDSPESLSVANNQLRLVSINSSNRDAEINLINNQIEEIALSGTFNSIDLSNNSLTYFEINNSTDIGYLNLANNSIDNFEKLGQISMSLDLSNNALEALEFPDFNYVYFSLKVNDNPLKELSLLGGGYYDIDVSNTGLETLDLSKVSGLKKLNISNTQIADFDIPNTLTEFFADSVPMTSFYLTEGLSLSRMYFRNNTLNDITGLDNGGYLGYIHVKNTQVDELLRLKLGVRYYPRLIDN</sequence>
<dbReference type="SUPFAM" id="SSF52058">
    <property type="entry name" value="L domain-like"/>
    <property type="match status" value="1"/>
</dbReference>
<dbReference type="SMART" id="SM00089">
    <property type="entry name" value="PKD"/>
    <property type="match status" value="3"/>
</dbReference>
<dbReference type="CDD" id="cd00146">
    <property type="entry name" value="PKD"/>
    <property type="match status" value="1"/>
</dbReference>
<dbReference type="PANTHER" id="PTHR45712:SF30">
    <property type="entry name" value="LRRNT DOMAIN-CONTAINING PROTEIN"/>
    <property type="match status" value="1"/>
</dbReference>
<dbReference type="Proteomes" id="UP000076486">
    <property type="component" value="Unassembled WGS sequence"/>
</dbReference>
<dbReference type="PANTHER" id="PTHR45712">
    <property type="entry name" value="AGAP008170-PA"/>
    <property type="match status" value="1"/>
</dbReference>
<evidence type="ECO:0000313" key="5">
    <source>
        <dbReference type="Proteomes" id="UP000076486"/>
    </source>
</evidence>
<reference evidence="4 5" key="1">
    <citation type="submission" date="2013-07" db="EMBL/GenBank/DDBJ databases">
        <title>Comparative Genomic and Metabolomic Analysis of Twelve Strains of Pseudoalteromonas luteoviolacea.</title>
        <authorList>
            <person name="Vynne N.G."/>
            <person name="Mansson M."/>
            <person name="Gram L."/>
        </authorList>
    </citation>
    <scope>NUCLEOTIDE SEQUENCE [LARGE SCALE GENOMIC DNA]</scope>
    <source>
        <strain evidence="4 5">CPMOR-1</strain>
    </source>
</reference>
<name>A0A167IY33_9GAMM</name>
<dbReference type="InterPro" id="IPR022409">
    <property type="entry name" value="PKD/Chitinase_dom"/>
</dbReference>
<organism evidence="4 5">
    <name type="scientific">Pseudoalteromonas luteoviolacea CPMOR-1</name>
    <dbReference type="NCBI Taxonomy" id="1365248"/>
    <lineage>
        <taxon>Bacteria</taxon>
        <taxon>Pseudomonadati</taxon>
        <taxon>Pseudomonadota</taxon>
        <taxon>Gammaproteobacteria</taxon>
        <taxon>Alteromonadales</taxon>
        <taxon>Pseudoalteromonadaceae</taxon>
        <taxon>Pseudoalteromonas</taxon>
    </lineage>
</organism>